<dbReference type="InterPro" id="IPR029510">
    <property type="entry name" value="Ald_DH_CS_GLU"/>
</dbReference>
<evidence type="ECO:0000256" key="2">
    <source>
        <dbReference type="ARBA" id="ARBA00023002"/>
    </source>
</evidence>
<evidence type="ECO:0000313" key="8">
    <source>
        <dbReference type="Proteomes" id="UP001521137"/>
    </source>
</evidence>
<keyword evidence="8" id="KW-1185">Reference proteome</keyword>
<dbReference type="InterPro" id="IPR016162">
    <property type="entry name" value="Ald_DH_N"/>
</dbReference>
<keyword evidence="2 3" id="KW-0560">Oxidoreductase</keyword>
<evidence type="ECO:0000259" key="6">
    <source>
        <dbReference type="Pfam" id="PF00171"/>
    </source>
</evidence>
<name>A0ABS9D6T4_9ALTE</name>
<dbReference type="PANTHER" id="PTHR43570:SF16">
    <property type="entry name" value="ALDEHYDE DEHYDROGENASE TYPE III, ISOFORM Q"/>
    <property type="match status" value="1"/>
</dbReference>
<comment type="caution">
    <text evidence="7">The sequence shown here is derived from an EMBL/GenBank/DDBJ whole genome shotgun (WGS) entry which is preliminary data.</text>
</comment>
<gene>
    <name evidence="7" type="ORF">L0668_04625</name>
</gene>
<accession>A0ABS9D6T4</accession>
<evidence type="ECO:0000256" key="4">
    <source>
        <dbReference type="PROSITE-ProRule" id="PRU10007"/>
    </source>
</evidence>
<organism evidence="7 8">
    <name type="scientific">Paraglaciecola algarum</name>
    <dbReference type="NCBI Taxonomy" id="3050085"/>
    <lineage>
        <taxon>Bacteria</taxon>
        <taxon>Pseudomonadati</taxon>
        <taxon>Pseudomonadota</taxon>
        <taxon>Gammaproteobacteria</taxon>
        <taxon>Alteromonadales</taxon>
        <taxon>Alteromonadaceae</taxon>
        <taxon>Paraglaciecola</taxon>
    </lineage>
</organism>
<dbReference type="PIRSF" id="PIRSF036492">
    <property type="entry name" value="ALDH"/>
    <property type="match status" value="1"/>
</dbReference>
<dbReference type="EMBL" id="JAKGAS010000002">
    <property type="protein sequence ID" value="MCF2947381.1"/>
    <property type="molecule type" value="Genomic_DNA"/>
</dbReference>
<dbReference type="InterPro" id="IPR016161">
    <property type="entry name" value="Ald_DH/histidinol_DH"/>
</dbReference>
<dbReference type="PANTHER" id="PTHR43570">
    <property type="entry name" value="ALDEHYDE DEHYDROGENASE"/>
    <property type="match status" value="1"/>
</dbReference>
<evidence type="ECO:0000313" key="7">
    <source>
        <dbReference type="EMBL" id="MCF2947381.1"/>
    </source>
</evidence>
<dbReference type="InterPro" id="IPR015590">
    <property type="entry name" value="Aldehyde_DH_dom"/>
</dbReference>
<evidence type="ECO:0000256" key="3">
    <source>
        <dbReference type="PIRNR" id="PIRNR036492"/>
    </source>
</evidence>
<sequence>MQTSAADLNYICERVNHLRSHFNSGGTRTYQWRLTQLNQLKKMLIEQEKAFLQALSQDLAKSEYEAWTSEVGFTTSEIEHSIRSLKKWMRPRKVSTPLVAQPAKSYQLPEPLGTVLIIGAWNYPIQLVLGPLVAAIAAGNCAVIKPSELSPACSALIAKLIPEYLDSEAICVIEGAVAETTELLKQKFDHIMYTGGEGVAKIVMRAAAENLTPVTLELGGKSPCIVDNNTNLGVTVSRIIWNKWMNAGQTCVAPDYVLIEKSQADKFVAKLKDKLQEFYGQDVKSNSDYGRIVNKRHLIRLVAYLDNQNVVIGGEHDLEQKYLAPTVVLDPPADSPLMLEEVFGPILPIVTVENIEQSIEFVNHRAKPLALYVYTNNSQFEQKVLNTTSSGNVCVNDGMMFMTNPNLPFGGVGNSGMGHYHGQSGFDTFSHLKTVMKRATFIDPTLRYPPFTSTKLNIVKKLL</sequence>
<dbReference type="InterPro" id="IPR016163">
    <property type="entry name" value="Ald_DH_C"/>
</dbReference>
<reference evidence="7 8" key="1">
    <citation type="submission" date="2022-01" db="EMBL/GenBank/DDBJ databases">
        <title>Paraglaciecola sp. G1-23.</title>
        <authorList>
            <person name="Jin M.S."/>
            <person name="Han D.M."/>
            <person name="Kim H.M."/>
            <person name="Jeon C.O."/>
        </authorList>
    </citation>
    <scope>NUCLEOTIDE SEQUENCE [LARGE SCALE GENOMIC DNA]</scope>
    <source>
        <strain evidence="7 8">G1-23</strain>
    </source>
</reference>
<proteinExistence type="inferred from homology"/>
<dbReference type="Pfam" id="PF00171">
    <property type="entry name" value="Aldedh"/>
    <property type="match status" value="1"/>
</dbReference>
<evidence type="ECO:0000256" key="5">
    <source>
        <dbReference type="RuleBase" id="RU003345"/>
    </source>
</evidence>
<feature type="active site" evidence="4">
    <location>
        <position position="217"/>
    </location>
</feature>
<feature type="domain" description="Aldehyde dehydrogenase" evidence="6">
    <location>
        <begin position="26"/>
        <end position="435"/>
    </location>
</feature>
<dbReference type="SUPFAM" id="SSF53720">
    <property type="entry name" value="ALDH-like"/>
    <property type="match status" value="1"/>
</dbReference>
<evidence type="ECO:0000256" key="1">
    <source>
        <dbReference type="ARBA" id="ARBA00009986"/>
    </source>
</evidence>
<dbReference type="CDD" id="cd07087">
    <property type="entry name" value="ALDH_F3-13-14_CALDH-like"/>
    <property type="match status" value="1"/>
</dbReference>
<dbReference type="InterPro" id="IPR012394">
    <property type="entry name" value="Aldehyde_DH_NAD(P)"/>
</dbReference>
<dbReference type="Gene3D" id="3.40.309.10">
    <property type="entry name" value="Aldehyde Dehydrogenase, Chain A, domain 2"/>
    <property type="match status" value="1"/>
</dbReference>
<dbReference type="PROSITE" id="PS00687">
    <property type="entry name" value="ALDEHYDE_DEHYDR_GLU"/>
    <property type="match status" value="1"/>
</dbReference>
<protein>
    <recommendedName>
        <fullName evidence="3">Aldehyde dehydrogenase</fullName>
    </recommendedName>
</protein>
<dbReference type="Proteomes" id="UP001521137">
    <property type="component" value="Unassembled WGS sequence"/>
</dbReference>
<dbReference type="Gene3D" id="3.40.605.10">
    <property type="entry name" value="Aldehyde Dehydrogenase, Chain A, domain 1"/>
    <property type="match status" value="1"/>
</dbReference>
<dbReference type="RefSeq" id="WP_235310910.1">
    <property type="nucleotide sequence ID" value="NZ_JAKGAS010000002.1"/>
</dbReference>
<comment type="similarity">
    <text evidence="1 3 5">Belongs to the aldehyde dehydrogenase family.</text>
</comment>